<dbReference type="HOGENOM" id="CLU_1742822_0_0_1"/>
<evidence type="ECO:0000313" key="2">
    <source>
        <dbReference type="EnsemblMetazoa" id="SMAR015590-PA"/>
    </source>
</evidence>
<keyword evidence="3" id="KW-1185">Reference proteome</keyword>
<dbReference type="AlphaFoldDB" id="T1JP11"/>
<dbReference type="PANTHER" id="PTHR47822">
    <property type="entry name" value="CARBOHYDRATE BINDING DOMAIN CONTAINING PROTEIN"/>
    <property type="match status" value="1"/>
</dbReference>
<proteinExistence type="predicted"/>
<protein>
    <recommendedName>
        <fullName evidence="4">Anaphase-promoting complex subunit 4 WD40 domain-containing protein</fullName>
    </recommendedName>
</protein>
<dbReference type="Gene3D" id="2.130.10.10">
    <property type="entry name" value="YVTN repeat-like/Quinoprotein amine dehydrogenase"/>
    <property type="match status" value="1"/>
</dbReference>
<sequence>MEDVGIEENYKLTSPSSKSAPIFSIRFHPQKDLRMFYATGPLGLIYMSRLRSQTFQCVATEDNQTMAMDINSSGDRLVTGGNDLKIRFYDPKTMQLMLVYGSLCSFMFVYVLLRLFTFIYARLCLLMLVYVCLCLLFAYYSFTVAYARLW</sequence>
<reference evidence="3" key="1">
    <citation type="submission" date="2011-05" db="EMBL/GenBank/DDBJ databases">
        <authorList>
            <person name="Richards S.R."/>
            <person name="Qu J."/>
            <person name="Jiang H."/>
            <person name="Jhangiani S.N."/>
            <person name="Agravi P."/>
            <person name="Goodspeed R."/>
            <person name="Gross S."/>
            <person name="Mandapat C."/>
            <person name="Jackson L."/>
            <person name="Mathew T."/>
            <person name="Pu L."/>
            <person name="Thornton R."/>
            <person name="Saada N."/>
            <person name="Wilczek-Boney K.B."/>
            <person name="Lee S."/>
            <person name="Kovar C."/>
            <person name="Wu Y."/>
            <person name="Scherer S.E."/>
            <person name="Worley K.C."/>
            <person name="Muzny D.M."/>
            <person name="Gibbs R."/>
        </authorList>
    </citation>
    <scope>NUCLEOTIDE SEQUENCE</scope>
    <source>
        <strain evidence="3">Brora</strain>
    </source>
</reference>
<dbReference type="InterPro" id="IPR015943">
    <property type="entry name" value="WD40/YVTN_repeat-like_dom_sf"/>
</dbReference>
<accession>T1JP11</accession>
<name>T1JP11_STRMM</name>
<keyword evidence="1" id="KW-0472">Membrane</keyword>
<feature type="transmembrane region" description="Helical" evidence="1">
    <location>
        <begin position="94"/>
        <end position="113"/>
    </location>
</feature>
<feature type="transmembrane region" description="Helical" evidence="1">
    <location>
        <begin position="119"/>
        <end position="142"/>
    </location>
</feature>
<dbReference type="SUPFAM" id="SSF50978">
    <property type="entry name" value="WD40 repeat-like"/>
    <property type="match status" value="1"/>
</dbReference>
<dbReference type="PANTHER" id="PTHR47822:SF2">
    <property type="entry name" value="F-BOX AND WD-40 DOMAIN PROTEIN 7"/>
    <property type="match status" value="1"/>
</dbReference>
<reference evidence="2" key="2">
    <citation type="submission" date="2015-02" db="UniProtKB">
        <authorList>
            <consortium name="EnsemblMetazoa"/>
        </authorList>
    </citation>
    <scope>IDENTIFICATION</scope>
</reference>
<dbReference type="InterPro" id="IPR036322">
    <property type="entry name" value="WD40_repeat_dom_sf"/>
</dbReference>
<keyword evidence="1" id="KW-1133">Transmembrane helix</keyword>
<dbReference type="EnsemblMetazoa" id="SMAR015590-RA">
    <property type="protein sequence ID" value="SMAR015590-PA"/>
    <property type="gene ID" value="SMAR015590"/>
</dbReference>
<evidence type="ECO:0008006" key="4">
    <source>
        <dbReference type="Google" id="ProtNLM"/>
    </source>
</evidence>
<dbReference type="EMBL" id="JH431176">
    <property type="status" value="NOT_ANNOTATED_CDS"/>
    <property type="molecule type" value="Genomic_DNA"/>
</dbReference>
<keyword evidence="1" id="KW-0812">Transmembrane</keyword>
<evidence type="ECO:0000313" key="3">
    <source>
        <dbReference type="Proteomes" id="UP000014500"/>
    </source>
</evidence>
<organism evidence="2 3">
    <name type="scientific">Strigamia maritima</name>
    <name type="common">European centipede</name>
    <name type="synonym">Geophilus maritimus</name>
    <dbReference type="NCBI Taxonomy" id="126957"/>
    <lineage>
        <taxon>Eukaryota</taxon>
        <taxon>Metazoa</taxon>
        <taxon>Ecdysozoa</taxon>
        <taxon>Arthropoda</taxon>
        <taxon>Myriapoda</taxon>
        <taxon>Chilopoda</taxon>
        <taxon>Pleurostigmophora</taxon>
        <taxon>Geophilomorpha</taxon>
        <taxon>Linotaeniidae</taxon>
        <taxon>Strigamia</taxon>
    </lineage>
</organism>
<dbReference type="Proteomes" id="UP000014500">
    <property type="component" value="Unassembled WGS sequence"/>
</dbReference>
<evidence type="ECO:0000256" key="1">
    <source>
        <dbReference type="SAM" id="Phobius"/>
    </source>
</evidence>